<comment type="caution">
    <text evidence="8">The sequence shown here is derived from an EMBL/GenBank/DDBJ whole genome shotgun (WGS) entry which is preliminary data.</text>
</comment>
<name>A0A4U8US63_STECR</name>
<organism evidence="8 9">
    <name type="scientific">Steinernema carpocapsae</name>
    <name type="common">Entomopathogenic nematode</name>
    <dbReference type="NCBI Taxonomy" id="34508"/>
    <lineage>
        <taxon>Eukaryota</taxon>
        <taxon>Metazoa</taxon>
        <taxon>Ecdysozoa</taxon>
        <taxon>Nematoda</taxon>
        <taxon>Chromadorea</taxon>
        <taxon>Rhabditida</taxon>
        <taxon>Tylenchina</taxon>
        <taxon>Panagrolaimomorpha</taxon>
        <taxon>Strongyloidoidea</taxon>
        <taxon>Steinernematidae</taxon>
        <taxon>Steinernema</taxon>
    </lineage>
</organism>
<evidence type="ECO:0000256" key="1">
    <source>
        <dbReference type="ARBA" id="ARBA00022614"/>
    </source>
</evidence>
<dbReference type="FunFam" id="3.80.10.10:FF:000770">
    <property type="entry name" value="Uncharacterized protein"/>
    <property type="match status" value="1"/>
</dbReference>
<dbReference type="STRING" id="34508.A0A4U8US63"/>
<keyword evidence="9" id="KW-1185">Reference proteome</keyword>
<dbReference type="Pfam" id="PF13855">
    <property type="entry name" value="LRR_8"/>
    <property type="match status" value="3"/>
</dbReference>
<dbReference type="InterPro" id="IPR001611">
    <property type="entry name" value="Leu-rich_rpt"/>
</dbReference>
<keyword evidence="3" id="KW-0677">Repeat</keyword>
<evidence type="ECO:0000256" key="3">
    <source>
        <dbReference type="ARBA" id="ARBA00022737"/>
    </source>
</evidence>
<evidence type="ECO:0000256" key="5">
    <source>
        <dbReference type="SAM" id="MobiDB-lite"/>
    </source>
</evidence>
<evidence type="ECO:0000256" key="2">
    <source>
        <dbReference type="ARBA" id="ARBA00022729"/>
    </source>
</evidence>
<feature type="chain" id="PRO_5020674405" description="LRRCT domain-containing protein" evidence="7">
    <location>
        <begin position="22"/>
        <end position="788"/>
    </location>
</feature>
<keyword evidence="4" id="KW-0325">Glycoprotein</keyword>
<dbReference type="PROSITE" id="PS51450">
    <property type="entry name" value="LRR"/>
    <property type="match status" value="4"/>
</dbReference>
<keyword evidence="6" id="KW-1133">Transmembrane helix</keyword>
<evidence type="ECO:0000313" key="8">
    <source>
        <dbReference type="EMBL" id="TMS36046.1"/>
    </source>
</evidence>
<evidence type="ECO:0000256" key="4">
    <source>
        <dbReference type="ARBA" id="ARBA00023180"/>
    </source>
</evidence>
<evidence type="ECO:0000256" key="6">
    <source>
        <dbReference type="SAM" id="Phobius"/>
    </source>
</evidence>
<accession>A0A4U8US63</accession>
<dbReference type="PANTHER" id="PTHR24366:SF96">
    <property type="entry name" value="LEUCINE RICH REPEAT CONTAINING 53"/>
    <property type="match status" value="1"/>
</dbReference>
<dbReference type="PANTHER" id="PTHR24366">
    <property type="entry name" value="IG(IMMUNOGLOBULIN) AND LRR(LEUCINE RICH REPEAT) DOMAINS"/>
    <property type="match status" value="1"/>
</dbReference>
<feature type="transmembrane region" description="Helical" evidence="6">
    <location>
        <begin position="696"/>
        <end position="719"/>
    </location>
</feature>
<reference evidence="8 9" key="2">
    <citation type="journal article" date="2019" name="G3 (Bethesda)">
        <title>Hybrid Assembly of the Genome of the Entomopathogenic Nematode Steinernema carpocapsae Identifies the X-Chromosome.</title>
        <authorList>
            <person name="Serra L."/>
            <person name="Macchietto M."/>
            <person name="Macias-Munoz A."/>
            <person name="McGill C.J."/>
            <person name="Rodriguez I.M."/>
            <person name="Rodriguez B."/>
            <person name="Murad R."/>
            <person name="Mortazavi A."/>
        </authorList>
    </citation>
    <scope>NUCLEOTIDE SEQUENCE [LARGE SCALE GENOMIC DNA]</scope>
    <source>
        <strain evidence="8 9">ALL</strain>
    </source>
</reference>
<protein>
    <recommendedName>
        <fullName evidence="10">LRRCT domain-containing protein</fullName>
    </recommendedName>
</protein>
<dbReference type="Gene3D" id="3.80.10.10">
    <property type="entry name" value="Ribonuclease Inhibitor"/>
    <property type="match status" value="3"/>
</dbReference>
<dbReference type="OrthoDB" id="1055097at2759"/>
<evidence type="ECO:0000313" key="9">
    <source>
        <dbReference type="Proteomes" id="UP000298663"/>
    </source>
</evidence>
<dbReference type="EMBL" id="AZBU02000001">
    <property type="protein sequence ID" value="TMS36046.1"/>
    <property type="molecule type" value="Genomic_DNA"/>
</dbReference>
<dbReference type="SMART" id="SM00369">
    <property type="entry name" value="LRR_TYP"/>
    <property type="match status" value="13"/>
</dbReference>
<keyword evidence="6" id="KW-0472">Membrane</keyword>
<evidence type="ECO:0008006" key="10">
    <source>
        <dbReference type="Google" id="ProtNLM"/>
    </source>
</evidence>
<keyword evidence="1" id="KW-0433">Leucine-rich repeat</keyword>
<proteinExistence type="predicted"/>
<dbReference type="InterPro" id="IPR003591">
    <property type="entry name" value="Leu-rich_rpt_typical-subtyp"/>
</dbReference>
<feature type="signal peptide" evidence="7">
    <location>
        <begin position="1"/>
        <end position="21"/>
    </location>
</feature>
<sequence>MQPATLFVFFVAASAARLAYSCPAIVQSVCACQDLPASGVSLNCSNSDGFQTLRVLLDTQTQLGLIQQLVLQNCNLRELPDGLFKGLYVKRLDLSNNQIGAIGENAFDGLQGVLAELNLNKNQLFELPSNALRNLNGLVRLDLSNNSITELNGQNILPSLPKLFDVNFGNNQIQILHKSAFENVKNSVQTINLGNNKLRSVPASAIRGFKQLKALHMHNNAIEEVEALAFMNLPVLDLLNLATNRITNLHRQAFLNVPNLRFLYLTENRIDTILTQQFGAFEQLEMIDLTGNRLTELSSNTFSNHAQLRQLYLGKNKISKIREGAFSNSSIVILLLDGNEISEITPTMFELPNLQQLSLNGNKVAQVSSKSFAGSPSLTMVDLSYNQLADIPANTFLGQLNMALVDIRHNKLIRTPYAAFNRRVTTVLLQENPLVCTEKVHMLQEGVGVYLPNSDDLVCGGQKTIDSMISQLSRGQIIPSESIKQELDAPRFAANAGSAFVQDSAHKLVSPIEVNAGQTEPRLIVPSLIPIRPQNQPLPTSTQNSLPKQKLIEPVTRTRGSFGLDAPINNRRVEETAPVMAESPVEVNEVTTVSSESTTTENPNIIHPFPVPFLKKPPKIYPAYAAGPVVTQTLPPSIVIAPKKDSSEEEKSSSKSSEEKFEEFQMDDSSGLKISESFASEGDHDNMYQQSFSSSILIIACVATAAIVMVAVLVGLCFAKHRRVQRYGSTSSSSAIARTNAYVAAQAAQMNMIYGTMQRCGSTSNTVGHPEDNNVWIYGTSYSGGYYK</sequence>
<dbReference type="AlphaFoldDB" id="A0A4U8US63"/>
<dbReference type="Proteomes" id="UP000298663">
    <property type="component" value="Unassembled WGS sequence"/>
</dbReference>
<gene>
    <name evidence="8" type="ORF">L596_003312</name>
</gene>
<dbReference type="InterPro" id="IPR032675">
    <property type="entry name" value="LRR_dom_sf"/>
</dbReference>
<feature type="region of interest" description="Disordered" evidence="5">
    <location>
        <begin position="640"/>
        <end position="668"/>
    </location>
</feature>
<evidence type="ECO:0000256" key="7">
    <source>
        <dbReference type="SAM" id="SignalP"/>
    </source>
</evidence>
<dbReference type="SUPFAM" id="SSF52058">
    <property type="entry name" value="L domain-like"/>
    <property type="match status" value="2"/>
</dbReference>
<reference evidence="8 9" key="1">
    <citation type="journal article" date="2015" name="Genome Biol.">
        <title>Comparative genomics of Steinernema reveals deeply conserved gene regulatory networks.</title>
        <authorList>
            <person name="Dillman A.R."/>
            <person name="Macchietto M."/>
            <person name="Porter C.F."/>
            <person name="Rogers A."/>
            <person name="Williams B."/>
            <person name="Antoshechkin I."/>
            <person name="Lee M.M."/>
            <person name="Goodwin Z."/>
            <person name="Lu X."/>
            <person name="Lewis E.E."/>
            <person name="Goodrich-Blair H."/>
            <person name="Stock S.P."/>
            <person name="Adams B.J."/>
            <person name="Sternberg P.W."/>
            <person name="Mortazavi A."/>
        </authorList>
    </citation>
    <scope>NUCLEOTIDE SEQUENCE [LARGE SCALE GENOMIC DNA]</scope>
    <source>
        <strain evidence="8 9">ALL</strain>
    </source>
</reference>
<feature type="compositionally biased region" description="Basic and acidic residues" evidence="5">
    <location>
        <begin position="642"/>
        <end position="663"/>
    </location>
</feature>
<keyword evidence="6" id="KW-0812">Transmembrane</keyword>
<keyword evidence="2 7" id="KW-0732">Signal</keyword>